<organism evidence="2 3">
    <name type="scientific">Eleusine coracana subsp. coracana</name>
    <dbReference type="NCBI Taxonomy" id="191504"/>
    <lineage>
        <taxon>Eukaryota</taxon>
        <taxon>Viridiplantae</taxon>
        <taxon>Streptophyta</taxon>
        <taxon>Embryophyta</taxon>
        <taxon>Tracheophyta</taxon>
        <taxon>Spermatophyta</taxon>
        <taxon>Magnoliopsida</taxon>
        <taxon>Liliopsida</taxon>
        <taxon>Poales</taxon>
        <taxon>Poaceae</taxon>
        <taxon>PACMAD clade</taxon>
        <taxon>Chloridoideae</taxon>
        <taxon>Cynodonteae</taxon>
        <taxon>Eleusininae</taxon>
        <taxon>Eleusine</taxon>
    </lineage>
</organism>
<keyword evidence="3" id="KW-1185">Reference proteome</keyword>
<evidence type="ECO:0008006" key="4">
    <source>
        <dbReference type="Google" id="ProtNLM"/>
    </source>
</evidence>
<name>A0AAV5F4M8_ELECO</name>
<dbReference type="EMBL" id="BQKI01000081">
    <property type="protein sequence ID" value="GJN29588.1"/>
    <property type="molecule type" value="Genomic_DNA"/>
</dbReference>
<dbReference type="Proteomes" id="UP001054889">
    <property type="component" value="Unassembled WGS sequence"/>
</dbReference>
<comment type="caution">
    <text evidence="2">The sequence shown here is derived from an EMBL/GenBank/DDBJ whole genome shotgun (WGS) entry which is preliminary data.</text>
</comment>
<keyword evidence="1" id="KW-0732">Signal</keyword>
<reference evidence="2" key="1">
    <citation type="journal article" date="2018" name="DNA Res.">
        <title>Multiple hybrid de novo genome assembly of finger millet, an orphan allotetraploid crop.</title>
        <authorList>
            <person name="Hatakeyama M."/>
            <person name="Aluri S."/>
            <person name="Balachadran M.T."/>
            <person name="Sivarajan S.R."/>
            <person name="Patrignani A."/>
            <person name="Gruter S."/>
            <person name="Poveda L."/>
            <person name="Shimizu-Inatsugi R."/>
            <person name="Baeten J."/>
            <person name="Francoijs K.J."/>
            <person name="Nataraja K.N."/>
            <person name="Reddy Y.A.N."/>
            <person name="Phadnis S."/>
            <person name="Ravikumar R.L."/>
            <person name="Schlapbach R."/>
            <person name="Sreeman S.M."/>
            <person name="Shimizu K.K."/>
        </authorList>
    </citation>
    <scope>NUCLEOTIDE SEQUENCE</scope>
</reference>
<feature type="signal peptide" evidence="1">
    <location>
        <begin position="1"/>
        <end position="19"/>
    </location>
</feature>
<protein>
    <recommendedName>
        <fullName evidence="4">Secreted protein</fullName>
    </recommendedName>
</protein>
<accession>A0AAV5F4M8</accession>
<dbReference type="AlphaFoldDB" id="A0AAV5F4M8"/>
<gene>
    <name evidence="2" type="primary">gb17826</name>
    <name evidence="2" type="ORF">PR202_gb17826</name>
</gene>
<evidence type="ECO:0000256" key="1">
    <source>
        <dbReference type="SAM" id="SignalP"/>
    </source>
</evidence>
<evidence type="ECO:0000313" key="3">
    <source>
        <dbReference type="Proteomes" id="UP001054889"/>
    </source>
</evidence>
<proteinExistence type="predicted"/>
<reference evidence="2" key="2">
    <citation type="submission" date="2021-12" db="EMBL/GenBank/DDBJ databases">
        <title>Resequencing data analysis of finger millet.</title>
        <authorList>
            <person name="Hatakeyama M."/>
            <person name="Aluri S."/>
            <person name="Balachadran M.T."/>
            <person name="Sivarajan S.R."/>
            <person name="Poveda L."/>
            <person name="Shimizu-Inatsugi R."/>
            <person name="Schlapbach R."/>
            <person name="Sreeman S.M."/>
            <person name="Shimizu K.K."/>
        </authorList>
    </citation>
    <scope>NUCLEOTIDE SEQUENCE</scope>
</reference>
<evidence type="ECO:0000313" key="2">
    <source>
        <dbReference type="EMBL" id="GJN29588.1"/>
    </source>
</evidence>
<feature type="chain" id="PRO_5043697215" description="Secreted protein" evidence="1">
    <location>
        <begin position="20"/>
        <end position="264"/>
    </location>
</feature>
<sequence length="264" mass="28256">MRRASWMSLGMMVTRLAWIAQRLVSSKSPTRYASAASCSAATAEDWNLRSVLKSCAISLTRRWKGSLRMSSSVLFWYLRISRSATVPGRKRCGFFTPPVAGADLRAALVASCFLGALPPVDLRAVCLVRAIAEEGEGELGAEHGWDFWGVRARWSGDLVRGWVGLSSGGIWGGGARLRGGLKNFGRNFGGGARAGIAGRYEEPLLCGEPLDYGELDGGDGCCGVAADRDPCACRRCLRCAPEWAPGDGLSILGARLLPLTRRSG</sequence>